<keyword evidence="4 8" id="KW-0812">Transmembrane</keyword>
<feature type="transmembrane region" description="Helical" evidence="8">
    <location>
        <begin position="377"/>
        <end position="402"/>
    </location>
</feature>
<evidence type="ECO:0000256" key="3">
    <source>
        <dbReference type="ARBA" id="ARBA00022448"/>
    </source>
</evidence>
<accession>A0A167CMZ3</accession>
<evidence type="ECO:0000256" key="6">
    <source>
        <dbReference type="ARBA" id="ARBA00023136"/>
    </source>
</evidence>
<dbReference type="GO" id="GO:0019740">
    <property type="term" value="P:nitrogen utilization"/>
    <property type="evidence" value="ECO:0007669"/>
    <property type="project" value="UniProtKB-ARBA"/>
</dbReference>
<dbReference type="PANTHER" id="PTHR43029:SF10">
    <property type="entry name" value="AMMONIUM TRANSPORTER MEP2"/>
    <property type="match status" value="1"/>
</dbReference>
<organism evidence="11 12">
    <name type="scientific">Sugiyamaella lignohabitans</name>
    <dbReference type="NCBI Taxonomy" id="796027"/>
    <lineage>
        <taxon>Eukaryota</taxon>
        <taxon>Fungi</taxon>
        <taxon>Dikarya</taxon>
        <taxon>Ascomycota</taxon>
        <taxon>Saccharomycotina</taxon>
        <taxon>Dipodascomycetes</taxon>
        <taxon>Dipodascales</taxon>
        <taxon>Trichomonascaceae</taxon>
        <taxon>Sugiyamaella</taxon>
    </lineage>
</organism>
<dbReference type="GeneID" id="30033098"/>
<feature type="transmembrane region" description="Helical" evidence="8">
    <location>
        <begin position="144"/>
        <end position="164"/>
    </location>
</feature>
<dbReference type="GO" id="GO:0008519">
    <property type="term" value="F:ammonium channel activity"/>
    <property type="evidence" value="ECO:0007669"/>
    <property type="project" value="InterPro"/>
</dbReference>
<sequence length="466" mass="49655">MGNTGGDSLTEDINTQYNLANMVWIMTATALVWIMIPGVGLLYSGLSRKHHGLSLIWMALMAVSVVSLQWFFWGYSLAFSHEAGKFIGALDNFGMMNVLAAPSVGSTAIPDILYSFYQLVFAATTAMIMVGGAHERARLGPMMVMLFIWMTVVYCPIACWTWNPSGWLAKLGGLDFAGGGPVHMTSGAGALAYALVCGKRHDPLADDKVKTYRPHSVLSVVLGTVFLWFGWLGFNGGSSGNATIRGFYAANSTNLAAASGAMTWLMIDYFRKGRKWSVVAICTGAIAGLVGITPAAGFVPCWSAVPIGVITAAVCNFAFDLKKVLHIDDGLDVFALHGVGGLMGSILTGFFAADYIAALDGATQIPGGWLNHNYRQLGLQLAGATATLGYSFTVSTVILVALKYIPGFHLRLSVEEELLGTDVCQIGETYFQDSDEPVYTDGVSPGVMSGAQTPVPRTEKTADESV</sequence>
<dbReference type="Proteomes" id="UP000189580">
    <property type="component" value="Chromosome a"/>
</dbReference>
<feature type="region of interest" description="Disordered" evidence="9">
    <location>
        <begin position="442"/>
        <end position="466"/>
    </location>
</feature>
<gene>
    <name evidence="11" type="primary">MEP2</name>
    <name evidence="11" type="ORF">AWJ20_131</name>
</gene>
<feature type="transmembrane region" description="Helical" evidence="8">
    <location>
        <begin position="55"/>
        <end position="73"/>
    </location>
</feature>
<evidence type="ECO:0000256" key="1">
    <source>
        <dbReference type="ARBA" id="ARBA00004141"/>
    </source>
</evidence>
<dbReference type="PANTHER" id="PTHR43029">
    <property type="entry name" value="AMMONIUM TRANSPORTER MEP2"/>
    <property type="match status" value="1"/>
</dbReference>
<dbReference type="AlphaFoldDB" id="A0A167CMZ3"/>
<dbReference type="InterPro" id="IPR029020">
    <property type="entry name" value="Ammonium/urea_transptr"/>
</dbReference>
<dbReference type="InterPro" id="IPR024041">
    <property type="entry name" value="NH4_transpt_AmtB-like_dom"/>
</dbReference>
<protein>
    <recommendedName>
        <fullName evidence="8">Ammonium transporter</fullName>
    </recommendedName>
</protein>
<feature type="transmembrane region" description="Helical" evidence="8">
    <location>
        <begin position="276"/>
        <end position="296"/>
    </location>
</feature>
<keyword evidence="7 8" id="KW-0924">Ammonia transport</keyword>
<dbReference type="NCBIfam" id="TIGR00836">
    <property type="entry name" value="amt"/>
    <property type="match status" value="1"/>
</dbReference>
<evidence type="ECO:0000313" key="12">
    <source>
        <dbReference type="Proteomes" id="UP000189580"/>
    </source>
</evidence>
<dbReference type="InterPro" id="IPR001905">
    <property type="entry name" value="Ammonium_transpt"/>
</dbReference>
<comment type="similarity">
    <text evidence="2 8">Belongs to the ammonia transporter channel (TC 1.A.11.2) family.</text>
</comment>
<dbReference type="InterPro" id="IPR018047">
    <property type="entry name" value="Ammonium_transpt_CS"/>
</dbReference>
<feature type="transmembrane region" description="Helical" evidence="8">
    <location>
        <begin position="302"/>
        <end position="321"/>
    </location>
</feature>
<evidence type="ECO:0000259" key="10">
    <source>
        <dbReference type="Pfam" id="PF00909"/>
    </source>
</evidence>
<dbReference type="GO" id="GO:0005886">
    <property type="term" value="C:plasma membrane"/>
    <property type="evidence" value="ECO:0007669"/>
    <property type="project" value="UniProtKB-SubCell"/>
</dbReference>
<dbReference type="RefSeq" id="XP_018734381.1">
    <property type="nucleotide sequence ID" value="XM_018878179.1"/>
</dbReference>
<reference evidence="11 12" key="1">
    <citation type="submission" date="2016-02" db="EMBL/GenBank/DDBJ databases">
        <title>Complete genome sequence and transcriptome regulation of the pentose utilising yeast Sugiyamaella lignohabitans.</title>
        <authorList>
            <person name="Bellasio M."/>
            <person name="Peymann A."/>
            <person name="Valli M."/>
            <person name="Sipitzky M."/>
            <person name="Graf A."/>
            <person name="Sauer M."/>
            <person name="Marx H."/>
            <person name="Mattanovich D."/>
        </authorList>
    </citation>
    <scope>NUCLEOTIDE SEQUENCE [LARGE SCALE GENOMIC DNA]</scope>
    <source>
        <strain evidence="11 12">CBS 10342</strain>
    </source>
</reference>
<evidence type="ECO:0000256" key="5">
    <source>
        <dbReference type="ARBA" id="ARBA00022989"/>
    </source>
</evidence>
<keyword evidence="12" id="KW-1185">Reference proteome</keyword>
<evidence type="ECO:0000313" key="11">
    <source>
        <dbReference type="EMBL" id="ANB11904.1"/>
    </source>
</evidence>
<feature type="compositionally biased region" description="Basic and acidic residues" evidence="9">
    <location>
        <begin position="457"/>
        <end position="466"/>
    </location>
</feature>
<comment type="subcellular location">
    <subcellularLocation>
        <location evidence="8">Cell membrane</location>
        <topology evidence="8">Multi-pass membrane protein</topology>
    </subcellularLocation>
    <subcellularLocation>
        <location evidence="1">Membrane</location>
        <topology evidence="1">Multi-pass membrane protein</topology>
    </subcellularLocation>
</comment>
<feature type="transmembrane region" description="Helical" evidence="8">
    <location>
        <begin position="246"/>
        <end position="267"/>
    </location>
</feature>
<evidence type="ECO:0000256" key="7">
    <source>
        <dbReference type="ARBA" id="ARBA00023177"/>
    </source>
</evidence>
<dbReference type="KEGG" id="slb:AWJ20_131"/>
<evidence type="ECO:0000256" key="9">
    <source>
        <dbReference type="SAM" id="MobiDB-lite"/>
    </source>
</evidence>
<evidence type="ECO:0000256" key="8">
    <source>
        <dbReference type="RuleBase" id="RU362002"/>
    </source>
</evidence>
<keyword evidence="6 8" id="KW-0472">Membrane</keyword>
<feature type="transmembrane region" description="Helical" evidence="8">
    <location>
        <begin position="112"/>
        <end position="132"/>
    </location>
</feature>
<feature type="transmembrane region" description="Helical" evidence="8">
    <location>
        <begin position="176"/>
        <end position="196"/>
    </location>
</feature>
<feature type="domain" description="Ammonium transporter AmtB-like" evidence="10">
    <location>
        <begin position="23"/>
        <end position="429"/>
    </location>
</feature>
<dbReference type="EMBL" id="CP014501">
    <property type="protein sequence ID" value="ANB11904.1"/>
    <property type="molecule type" value="Genomic_DNA"/>
</dbReference>
<dbReference type="Pfam" id="PF00909">
    <property type="entry name" value="Ammonium_transp"/>
    <property type="match status" value="1"/>
</dbReference>
<feature type="transmembrane region" description="Helical" evidence="8">
    <location>
        <begin position="333"/>
        <end position="357"/>
    </location>
</feature>
<dbReference type="PROSITE" id="PS01219">
    <property type="entry name" value="AMMONIUM_TRANSP"/>
    <property type="match status" value="1"/>
</dbReference>
<evidence type="ECO:0000256" key="2">
    <source>
        <dbReference type="ARBA" id="ARBA00005887"/>
    </source>
</evidence>
<name>A0A167CMZ3_9ASCO</name>
<feature type="transmembrane region" description="Helical" evidence="8">
    <location>
        <begin position="22"/>
        <end position="43"/>
    </location>
</feature>
<dbReference type="FunFam" id="1.10.3430.10:FF:000003">
    <property type="entry name" value="Ammonium transporter"/>
    <property type="match status" value="1"/>
</dbReference>
<proteinExistence type="inferred from homology"/>
<dbReference type="OrthoDB" id="534912at2759"/>
<evidence type="ECO:0000256" key="4">
    <source>
        <dbReference type="ARBA" id="ARBA00022692"/>
    </source>
</evidence>
<dbReference type="SUPFAM" id="SSF111352">
    <property type="entry name" value="Ammonium transporter"/>
    <property type="match status" value="1"/>
</dbReference>
<feature type="transmembrane region" description="Helical" evidence="8">
    <location>
        <begin position="217"/>
        <end position="234"/>
    </location>
</feature>
<keyword evidence="3 8" id="KW-0813">Transport</keyword>
<keyword evidence="5 8" id="KW-1133">Transmembrane helix</keyword>
<dbReference type="Gene3D" id="1.10.3430.10">
    <property type="entry name" value="Ammonium transporter AmtB like domains"/>
    <property type="match status" value="1"/>
</dbReference>